<evidence type="ECO:0000313" key="4">
    <source>
        <dbReference type="Proteomes" id="UP000694480"/>
    </source>
</evidence>
<keyword evidence="4" id="KW-1185">Reference proteome</keyword>
<sequence>MNYKIILSFVLFLILGCTVKAQTNFDLEWKKIEAMAKAGQYKSTLPLIQKLQQKALVEKNHFQLVKSLRYEYQIGNYTKDDSENRFATDFYLKLDTLNNQMSPHIKPLIRVLQIEYLMDYYQNNRWRISGRTSTEQTGDLETWSKLQFKNQISNLFAQINSASVSLDQMKLGPLAEVLENSEYLKFHPTLLEWKNLKEVEFLSQSAFFTPLELKKNKETILNLFDTMIAKHSGNTKLYYLHKKLLFECPHQQCEDLEGKLLNLISWDPQQDYQIMLIQDLAQSYSENNKKQQALDLIKKAQQTYNTSPFLRNLKNIENQILQEVLVLKFQGHNLPNEPIHTVAEYKNTRAFSIRIYTVQDINAFMAYLPSRWDKESFKKIAKNRIHTLNYSLPPTPDFQMHKTSIELPGLKSGVYVGEYLVKDTVVEKFYFTVGSSGLVYEDIPTRDGALKYRLVDRRMGAPLVNTELSIKEYLRGKPGEQTNVVTDANGVFIMPEPVDTNYYRQFLLHVPREGEYVLFNRYGRDTYENYTPKVHHHVQVFTDRAIYRPGQTLYFKVIATTTDPTKANHKVIPGKALRIVLKDANGQEIQRQNIITNIHGSESGNFIIPAGRLNGSFCLEIENAEKSVDGDFFSAYKCVQVEEYKRPTFEITLDPVKGDYSYGQEIMVSGTAKTYSGVGMSNQKITYEIKKRNIRYLYFPWYPRNNDSENVIIGEVQTDGEGRFQIPVTLQEDNELDGIQIDNYQITVSISDLGGEFQSKSQDFKVSSITHYIEAKTQPTYFNDENVTIPVALKNYSGELLKKSYSVRLEKLKGRDRLYRKTFLNEAQDQPLKSREEFISVFPFDPYHKNDLKNEKKAESIVMGPIVKASDSLSLGSLTEGSYRLIIYNIEESDTIKIEREFEVFSKNGLAPNQKPLLRVMAPETVDAGKDVDIYIYSALNGVRVHTILQSSAGERHRKELKIINGVGKLTVPSSLTAKEGTLDLQVQLLALNSYENYQNTVRIVSHEKLLVLETLVFRDKLEPGKKEKWALKLKEATQDISKYEFLVSMYDRALDQFATNSWQWSLPGFATPTIARYHMDENLEQRYYSKRYEYVNPYEITGPGFSWTGRLGLESLNYAAPPPVATQMVIRGQAAREKESKAQIEESVVADSTEVSPSNTTPTLRENLSETAFFYPHLTATKDGIVHLEFTAPEALTQWRMQALAHGTNGESALLDKTVVTQKEISVSPNYPRFLREGDTIEFTARISRLNSEVNKGSVALTVTDALTGENLSQHLTTEKSIKSFDFQGQAQTAVRWKLNVPQGISAMIFKVVATAGKFSDGEQKSLPILPNTILVTDSKAIHAREGKEVDVQLPSLTNLPLGARTYSAVLEIITNPLWDIMLALPSLKSEPQLSSDNLFNKWFADVIGVEMVKRNPQFKQFYEQKLIEGGLESNLNKNSELKQVLMDETPWVLESKDEDFQMQQIARYFDSNTIRMDLRTNWSTFAERQNPDGGFSWYPGYPSSFGVSLYILKQLGRLSQWMDGSLIDYAPENSTLEKNLVDFVDRYLQNHFGDTTLDKPNNYVLEYLDARSRWEKKYPLKGRGLEWKKILLAQADSLKLTDFTFYGLHRTALLLQIYGKKEVALKLATYLKETSVESEEVGTYWKNNAPGWGYYNAQIDNHAGAMEAINTITPEDANFIEGLKVHLATHKRSNSWPTSRSSAEVIYLMLSTGVSWLAPNAQSAEVVWGSRQLTQQELESGYFKEIVQDTEQLRNAGWVSVKKSGPGVVLGGIHHLYYQNADQVLSSSSGLSVEKQYYTKVSTSSGSRLDPISANSVLQRGDKVTVRLVLNADRDFEYLHLKDLRPAGLEPVDVISGFSYKDGFGYYQSTKDASSNFFIQYLPKGRYVLEYDLTAFAAGDFSTGPATIQSFYSPEMNARSHGQRVSIDTP</sequence>
<dbReference type="Pfam" id="PF00207">
    <property type="entry name" value="A2M"/>
    <property type="match status" value="1"/>
</dbReference>
<protein>
    <recommendedName>
        <fullName evidence="2">Alpha-2-macroglobulin domain-containing protein</fullName>
    </recommendedName>
</protein>
<comment type="caution">
    <text evidence="3">The sequence shown here is derived from an EMBL/GenBank/DDBJ whole genome shotgun (WGS) entry which is preliminary data.</text>
</comment>
<dbReference type="Pfam" id="PF17973">
    <property type="entry name" value="bMG10"/>
    <property type="match status" value="1"/>
</dbReference>
<dbReference type="Pfam" id="PF01835">
    <property type="entry name" value="MG2"/>
    <property type="match status" value="1"/>
</dbReference>
<dbReference type="InterPro" id="IPR002890">
    <property type="entry name" value="MG2"/>
</dbReference>
<evidence type="ECO:0000259" key="2">
    <source>
        <dbReference type="SMART" id="SM01360"/>
    </source>
</evidence>
<organism evidence="3 4">
    <name type="scientific">Planobacterium oryzisoli</name>
    <dbReference type="NCBI Taxonomy" id="2771435"/>
    <lineage>
        <taxon>Bacteria</taxon>
        <taxon>Pseudomonadati</taxon>
        <taxon>Bacteroidota</taxon>
        <taxon>Flavobacteriia</taxon>
        <taxon>Flavobacteriales</taxon>
        <taxon>Weeksellaceae</taxon>
        <taxon>Chryseobacterium group</taxon>
        <taxon>Chryseobacterium</taxon>
    </lineage>
</organism>
<dbReference type="InterPro" id="IPR041246">
    <property type="entry name" value="Bact_MG10"/>
</dbReference>
<evidence type="ECO:0000313" key="3">
    <source>
        <dbReference type="EMBL" id="MBF5026696.1"/>
    </source>
</evidence>
<evidence type="ECO:0000256" key="1">
    <source>
        <dbReference type="ARBA" id="ARBA00010556"/>
    </source>
</evidence>
<accession>A0A930YUQ8</accession>
<name>A0A930YUQ8_9FLAO</name>
<dbReference type="RefSeq" id="WP_194738623.1">
    <property type="nucleotide sequence ID" value="NZ_JADKYY010000002.1"/>
</dbReference>
<comment type="similarity">
    <text evidence="1">Belongs to the protease inhibitor I39 (alpha-2-macroglobulin) family. Bacterial alpha-2-macroglobulin subfamily.</text>
</comment>
<dbReference type="GO" id="GO:0004866">
    <property type="term" value="F:endopeptidase inhibitor activity"/>
    <property type="evidence" value="ECO:0007669"/>
    <property type="project" value="InterPro"/>
</dbReference>
<dbReference type="PANTHER" id="PTHR40094:SF1">
    <property type="entry name" value="UBIQUITIN DOMAIN-CONTAINING PROTEIN"/>
    <property type="match status" value="1"/>
</dbReference>
<dbReference type="InterPro" id="IPR001599">
    <property type="entry name" value="Macroglobln_a2"/>
</dbReference>
<dbReference type="SMART" id="SM01360">
    <property type="entry name" value="A2M"/>
    <property type="match status" value="1"/>
</dbReference>
<dbReference type="PROSITE" id="PS51257">
    <property type="entry name" value="PROKAR_LIPOPROTEIN"/>
    <property type="match status" value="1"/>
</dbReference>
<reference evidence="3" key="1">
    <citation type="submission" date="2020-11" db="EMBL/GenBank/DDBJ databases">
        <title>Genome seq and assembly of Planobacterium sp.</title>
        <authorList>
            <person name="Chhetri G."/>
        </authorList>
    </citation>
    <scope>NUCLEOTIDE SEQUENCE</scope>
    <source>
        <strain evidence="3">GCR5</strain>
    </source>
</reference>
<dbReference type="EMBL" id="JADKYY010000002">
    <property type="protein sequence ID" value="MBF5026696.1"/>
    <property type="molecule type" value="Genomic_DNA"/>
</dbReference>
<dbReference type="Gene3D" id="2.60.40.1930">
    <property type="match status" value="1"/>
</dbReference>
<dbReference type="Proteomes" id="UP000694480">
    <property type="component" value="Unassembled WGS sequence"/>
</dbReference>
<dbReference type="PANTHER" id="PTHR40094">
    <property type="entry name" value="ALPHA-2-MACROGLOBULIN HOMOLOG"/>
    <property type="match status" value="1"/>
</dbReference>
<proteinExistence type="inferred from homology"/>
<feature type="domain" description="Alpha-2-macroglobulin" evidence="2">
    <location>
        <begin position="1172"/>
        <end position="1262"/>
    </location>
</feature>
<dbReference type="InterPro" id="IPR051802">
    <property type="entry name" value="YfhM-like"/>
</dbReference>
<gene>
    <name evidence="3" type="ORF">IC612_02655</name>
</gene>